<organism evidence="1 2">
    <name type="scientific">Streptomyces litmocidini</name>
    <dbReference type="NCBI Taxonomy" id="67318"/>
    <lineage>
        <taxon>Bacteria</taxon>
        <taxon>Bacillati</taxon>
        <taxon>Actinomycetota</taxon>
        <taxon>Actinomycetes</taxon>
        <taxon>Kitasatosporales</taxon>
        <taxon>Streptomycetaceae</taxon>
        <taxon>Streptomyces</taxon>
    </lineage>
</organism>
<dbReference type="NCBIfam" id="TIGR04474">
    <property type="entry name" value="tcm_partner"/>
    <property type="match status" value="1"/>
</dbReference>
<dbReference type="RefSeq" id="WP_398712103.1">
    <property type="nucleotide sequence ID" value="NZ_JBIRUI010000016.1"/>
</dbReference>
<evidence type="ECO:0000313" key="1">
    <source>
        <dbReference type="EMBL" id="MFI1717656.1"/>
    </source>
</evidence>
<accession>A0ABW7UIR7</accession>
<sequence length="375" mass="42548">MAVPRTVLWDRDPHTAAKHNLLRKYLEPWAPILLSRHATITYAEGFSGPGVYSQGEPGSPVIALEAFAKALQHRSGRIRMVLVEGDERRESELRNQLDKARGPHSDDISRRLHVNTHCGECHPTLLEQLRLQGCLGKPLFVLLDSYGGPDIPFSLLQELGKHRSTEVMVTFQPAFLTRFAKANQNHRRAGDAAFGGTEWHAVFDQPSNEKFTFLRDQYRESLRRAGFTHTLFFEMVDEGNHVLYLIFGTRHERGLEKMKEAMWSVDRDHGVRYRDPKDTEQQQLALELEPHTGPLRRILLEHIAAAPKGLTVAELKTFTLLETVYKPSQVTKLITDMRDAKAVTTTPRRVTAETVVVPYVAPPQPSNQADHLTLF</sequence>
<gene>
    <name evidence="1" type="ORF">ACH407_29400</name>
</gene>
<protein>
    <submittedName>
        <fullName evidence="1">Three-Cys-motif partner protein TcmP</fullName>
    </submittedName>
</protein>
<proteinExistence type="predicted"/>
<comment type="caution">
    <text evidence="1">The sequence shown here is derived from an EMBL/GenBank/DDBJ whole genome shotgun (WGS) entry which is preliminary data.</text>
</comment>
<dbReference type="EMBL" id="JBIRUI010000016">
    <property type="protein sequence ID" value="MFI1717656.1"/>
    <property type="molecule type" value="Genomic_DNA"/>
</dbReference>
<reference evidence="1 2" key="1">
    <citation type="submission" date="2024-10" db="EMBL/GenBank/DDBJ databases">
        <title>The Natural Products Discovery Center: Release of the First 8490 Sequenced Strains for Exploring Actinobacteria Biosynthetic Diversity.</title>
        <authorList>
            <person name="Kalkreuter E."/>
            <person name="Kautsar S.A."/>
            <person name="Yang D."/>
            <person name="Bader C.D."/>
            <person name="Teijaro C.N."/>
            <person name="Fluegel L."/>
            <person name="Davis C.M."/>
            <person name="Simpson J.R."/>
            <person name="Lauterbach L."/>
            <person name="Steele A.D."/>
            <person name="Gui C."/>
            <person name="Meng S."/>
            <person name="Li G."/>
            <person name="Viehrig K."/>
            <person name="Ye F."/>
            <person name="Su P."/>
            <person name="Kiefer A.F."/>
            <person name="Nichols A."/>
            <person name="Cepeda A.J."/>
            <person name="Yan W."/>
            <person name="Fan B."/>
            <person name="Jiang Y."/>
            <person name="Adhikari A."/>
            <person name="Zheng C.-J."/>
            <person name="Schuster L."/>
            <person name="Cowan T.M."/>
            <person name="Smanski M.J."/>
            <person name="Chevrette M.G."/>
            <person name="De Carvalho L.P.S."/>
            <person name="Shen B."/>
        </authorList>
    </citation>
    <scope>NUCLEOTIDE SEQUENCE [LARGE SCALE GENOMIC DNA]</scope>
    <source>
        <strain evidence="1 2">NPDC020602</strain>
    </source>
</reference>
<name>A0ABW7UIR7_9ACTN</name>
<keyword evidence="2" id="KW-1185">Reference proteome</keyword>
<dbReference type="Proteomes" id="UP001611339">
    <property type="component" value="Unassembled WGS sequence"/>
</dbReference>
<evidence type="ECO:0000313" key="2">
    <source>
        <dbReference type="Proteomes" id="UP001611339"/>
    </source>
</evidence>
<dbReference type="InterPro" id="IPR031009">
    <property type="entry name" value="Tcm_partner"/>
</dbReference>